<keyword evidence="5 6" id="KW-0720">Serine protease</keyword>
<dbReference type="PROSITE" id="PS00134">
    <property type="entry name" value="TRYPSIN_HIS"/>
    <property type="match status" value="1"/>
</dbReference>
<dbReference type="Proteomes" id="UP000837803">
    <property type="component" value="Unassembled WGS sequence"/>
</dbReference>
<feature type="compositionally biased region" description="Polar residues" evidence="7">
    <location>
        <begin position="18"/>
        <end position="42"/>
    </location>
</feature>
<feature type="domain" description="Peptidase S1" evidence="8">
    <location>
        <begin position="168"/>
        <end position="357"/>
    </location>
</feature>
<dbReference type="Gene3D" id="2.40.10.10">
    <property type="entry name" value="Trypsin-like serine proteases"/>
    <property type="match status" value="2"/>
</dbReference>
<keyword evidence="4 6" id="KW-0378">Hydrolase</keyword>
<evidence type="ECO:0000256" key="6">
    <source>
        <dbReference type="RuleBase" id="RU004296"/>
    </source>
</evidence>
<dbReference type="EC" id="3.4.21.-" evidence="6"/>
<feature type="region of interest" description="Disordered" evidence="7">
    <location>
        <begin position="1"/>
        <end position="125"/>
    </location>
</feature>
<dbReference type="EMBL" id="CAKLPZ010000001">
    <property type="protein sequence ID" value="CAH0998834.1"/>
    <property type="molecule type" value="Genomic_DNA"/>
</dbReference>
<gene>
    <name evidence="9" type="ORF">LEM8419_00149</name>
</gene>
<evidence type="ECO:0000256" key="7">
    <source>
        <dbReference type="SAM" id="MobiDB-lite"/>
    </source>
</evidence>
<name>A0ABN8F3X2_9BACT</name>
<feature type="compositionally biased region" description="Polar residues" evidence="7">
    <location>
        <begin position="1"/>
        <end position="11"/>
    </location>
</feature>
<dbReference type="InterPro" id="IPR008256">
    <property type="entry name" value="Peptidase_S1B"/>
</dbReference>
<dbReference type="InterPro" id="IPR043504">
    <property type="entry name" value="Peptidase_S1_PA_chymotrypsin"/>
</dbReference>
<dbReference type="PANTHER" id="PTHR15462">
    <property type="entry name" value="SERINE PROTEASE"/>
    <property type="match status" value="1"/>
</dbReference>
<organism evidence="9 10">
    <name type="scientific">Neolewinella maritima</name>
    <dbReference type="NCBI Taxonomy" id="1383882"/>
    <lineage>
        <taxon>Bacteria</taxon>
        <taxon>Pseudomonadati</taxon>
        <taxon>Bacteroidota</taxon>
        <taxon>Saprospiria</taxon>
        <taxon>Saprospirales</taxon>
        <taxon>Lewinellaceae</taxon>
        <taxon>Neolewinella</taxon>
    </lineage>
</organism>
<sequence>MAQQTTYSDNGNGHVAVSSGSSGEQYDDSGTQEFTAQDSGSGAESGDTDTLEALGLEQLQEAGGSSSGDQSGDDSGLEDFDSSDGSYEFSDTEGEDYQEFDGGFDEFDDDGGDSGGGGGEYQSDEGRISIIGDEQKVAEAYIASFPGEDVVQEVVIGRDDRKQVRNTRPFPYRAIVQLSIEAKNGRRYVGTGWLVSPRTVITAGHCVYLHGAGGWAKSIQVTPGMNNTSKPYGSARATAFRSVRGWVKGKSRDYDYGAIILPKSHPLGRRTGTFRYASVPDRIMLRKYVNICGYPGDKGGKTQWYHARRISRITSKRLTYQIDTAGGQSGSPVFYRRGRLRVAVGIHTSGSMSGNAGTRINSSVKANLRRWAREGR</sequence>
<dbReference type="InterPro" id="IPR001254">
    <property type="entry name" value="Trypsin_dom"/>
</dbReference>
<protein>
    <recommendedName>
        <fullName evidence="6">Serine protease</fullName>
        <ecNumber evidence="6">3.4.21.-</ecNumber>
    </recommendedName>
</protein>
<dbReference type="PROSITE" id="PS00673">
    <property type="entry name" value="V8_SER"/>
    <property type="match status" value="1"/>
</dbReference>
<dbReference type="InterPro" id="IPR000126">
    <property type="entry name" value="V8_ser_AS"/>
</dbReference>
<dbReference type="InterPro" id="IPR018114">
    <property type="entry name" value="TRYPSIN_HIS"/>
</dbReference>
<comment type="similarity">
    <text evidence="1 6">Belongs to the peptidase S1B family.</text>
</comment>
<comment type="caution">
    <text evidence="9">The sequence shown here is derived from an EMBL/GenBank/DDBJ whole genome shotgun (WGS) entry which is preliminary data.</text>
</comment>
<evidence type="ECO:0000313" key="9">
    <source>
        <dbReference type="EMBL" id="CAH0998834.1"/>
    </source>
</evidence>
<accession>A0ABN8F3X2</accession>
<dbReference type="PRINTS" id="PR00839">
    <property type="entry name" value="V8PROTEASE"/>
</dbReference>
<dbReference type="PANTHER" id="PTHR15462:SF8">
    <property type="entry name" value="SERINE PROTEASE"/>
    <property type="match status" value="1"/>
</dbReference>
<proteinExistence type="inferred from homology"/>
<dbReference type="InterPro" id="IPR050966">
    <property type="entry name" value="Glutamyl_endopeptidase"/>
</dbReference>
<feature type="compositionally biased region" description="Acidic residues" evidence="7">
    <location>
        <begin position="71"/>
        <end position="82"/>
    </location>
</feature>
<evidence type="ECO:0000256" key="5">
    <source>
        <dbReference type="ARBA" id="ARBA00022825"/>
    </source>
</evidence>
<reference evidence="9" key="1">
    <citation type="submission" date="2021-12" db="EMBL/GenBank/DDBJ databases">
        <authorList>
            <person name="Rodrigo-Torres L."/>
            <person name="Arahal R. D."/>
            <person name="Lucena T."/>
        </authorList>
    </citation>
    <scope>NUCLEOTIDE SEQUENCE</scope>
    <source>
        <strain evidence="9">CECT 8419</strain>
    </source>
</reference>
<keyword evidence="10" id="KW-1185">Reference proteome</keyword>
<dbReference type="SUPFAM" id="SSF50494">
    <property type="entry name" value="Trypsin-like serine proteases"/>
    <property type="match status" value="1"/>
</dbReference>
<evidence type="ECO:0000256" key="1">
    <source>
        <dbReference type="ARBA" id="ARBA00008764"/>
    </source>
</evidence>
<evidence type="ECO:0000256" key="4">
    <source>
        <dbReference type="ARBA" id="ARBA00022801"/>
    </source>
</evidence>
<evidence type="ECO:0000256" key="3">
    <source>
        <dbReference type="ARBA" id="ARBA00022729"/>
    </source>
</evidence>
<dbReference type="InterPro" id="IPR009003">
    <property type="entry name" value="Peptidase_S1_PA"/>
</dbReference>
<keyword evidence="2 6" id="KW-0645">Protease</keyword>
<evidence type="ECO:0000259" key="8">
    <source>
        <dbReference type="Pfam" id="PF00089"/>
    </source>
</evidence>
<keyword evidence="3" id="KW-0732">Signal</keyword>
<evidence type="ECO:0000256" key="2">
    <source>
        <dbReference type="ARBA" id="ARBA00022670"/>
    </source>
</evidence>
<dbReference type="RefSeq" id="WP_238749055.1">
    <property type="nucleotide sequence ID" value="NZ_CAKLPZ010000001.1"/>
</dbReference>
<dbReference type="Pfam" id="PF00089">
    <property type="entry name" value="Trypsin"/>
    <property type="match status" value="1"/>
</dbReference>
<feature type="compositionally biased region" description="Acidic residues" evidence="7">
    <location>
        <begin position="90"/>
        <end position="112"/>
    </location>
</feature>
<feature type="compositionally biased region" description="Low complexity" evidence="7">
    <location>
        <begin position="51"/>
        <end position="70"/>
    </location>
</feature>
<evidence type="ECO:0000313" key="10">
    <source>
        <dbReference type="Proteomes" id="UP000837803"/>
    </source>
</evidence>